<dbReference type="NCBIfam" id="TIGR00254">
    <property type="entry name" value="GGDEF"/>
    <property type="match status" value="1"/>
</dbReference>
<dbReference type="InterPro" id="IPR029787">
    <property type="entry name" value="Nucleotide_cyclase"/>
</dbReference>
<dbReference type="SUPFAM" id="SSF55073">
    <property type="entry name" value="Nucleotide cyclase"/>
    <property type="match status" value="1"/>
</dbReference>
<dbReference type="SUPFAM" id="SSF141868">
    <property type="entry name" value="EAL domain-like"/>
    <property type="match status" value="1"/>
</dbReference>
<dbReference type="InterPro" id="IPR001633">
    <property type="entry name" value="EAL_dom"/>
</dbReference>
<dbReference type="SMART" id="SM00052">
    <property type="entry name" value="EAL"/>
    <property type="match status" value="1"/>
</dbReference>
<accession>A0ABY5DQJ8</accession>
<protein>
    <submittedName>
        <fullName evidence="3">EAL domain-containing protein</fullName>
    </submittedName>
</protein>
<dbReference type="InterPro" id="IPR029016">
    <property type="entry name" value="GAF-like_dom_sf"/>
</dbReference>
<dbReference type="PANTHER" id="PTHR44757:SF2">
    <property type="entry name" value="BIOFILM ARCHITECTURE MAINTENANCE PROTEIN MBAA"/>
    <property type="match status" value="1"/>
</dbReference>
<dbReference type="SMART" id="SM00065">
    <property type="entry name" value="GAF"/>
    <property type="match status" value="2"/>
</dbReference>
<sequence>MPGSAVVGNTARMRALGLGGLVSPDREASVERWVQVTAEALEAPVALATLVDSGRQFVRAIVGLDGLAIAEHRAPMADALCERVVTEAVPVVHGDVHEVAHGADLVAAGFSAFAGMPLRVGGTPAGTLCVLDRRRRAWTPAQVRLLQKLSDGLSSEIELRLAGAELTRTARLTEAHNRIHELIAADEPLPSILGAIITSIETHDPALMGSIMLLDPTTATLHHGSPSRLPADYLAGVDGIAVGPQIGSCGAAAYSGQEVIGHDLHTDPRWAAFQDLIRPHGLRHCWSFPITGRAGTVLGSFGVYGPQPRSPSEEDRRFMRDAAKLAGIAIERRQTSDRLIHDATHDSLTGLSNRASAFAHLQDVLARQADHPTPVSVLFIDLDRLKRVNDSLGHDVGDQVIREAAQRLDRCAGPEFVARIGGEEFLIVAVGGHDRAAQLGDAVLEALQAPVTARRHVEDLTITGSVGVAVISGPGVDAQEAMRRADLAMYAAKVRGGNTYAWADDDGERGAAGRRLQVETALRSAVERGELSVVFQPIIGFEDEGVVAVEALARWTHPDLGAVPPDEFVPIAEQTGLIHGIGAFVLAAACAALPALAERHGPGLQLAVNVSAQQLHDPGLPRRVAEILTAHGISPDRLALEVTETALLSVDAGTATTVEGLDAMGVRIVLDDFGTGYSSPTLLKRHPIAAIKLDRSFVDGIPDERDDVAIVTALVGMAKGLGLLIVAEGIETPEQFAVLRDLGCDRAQGYLVGRPGALTDPPDVTAA</sequence>
<evidence type="ECO:0000313" key="3">
    <source>
        <dbReference type="EMBL" id="UTI62985.1"/>
    </source>
</evidence>
<dbReference type="Gene3D" id="3.20.20.450">
    <property type="entry name" value="EAL domain"/>
    <property type="match status" value="1"/>
</dbReference>
<dbReference type="EMBL" id="CP098502">
    <property type="protein sequence ID" value="UTI62985.1"/>
    <property type="molecule type" value="Genomic_DNA"/>
</dbReference>
<evidence type="ECO:0000313" key="4">
    <source>
        <dbReference type="Proteomes" id="UP001056035"/>
    </source>
</evidence>
<dbReference type="Pfam" id="PF13185">
    <property type="entry name" value="GAF_2"/>
    <property type="match status" value="2"/>
</dbReference>
<dbReference type="PANTHER" id="PTHR44757">
    <property type="entry name" value="DIGUANYLATE CYCLASE DGCP"/>
    <property type="match status" value="1"/>
</dbReference>
<dbReference type="SMART" id="SM00267">
    <property type="entry name" value="GGDEF"/>
    <property type="match status" value="1"/>
</dbReference>
<reference evidence="3 4" key="1">
    <citation type="submission" date="2022-06" db="EMBL/GenBank/DDBJ databases">
        <title>Paraconexibacter antarcticus.</title>
        <authorList>
            <person name="Kim C.S."/>
        </authorList>
    </citation>
    <scope>NUCLEOTIDE SEQUENCE [LARGE SCALE GENOMIC DNA]</scope>
    <source>
        <strain evidence="3 4">02-257</strain>
    </source>
</reference>
<dbReference type="InterPro" id="IPR052155">
    <property type="entry name" value="Biofilm_reg_signaling"/>
</dbReference>
<evidence type="ECO:0000259" key="1">
    <source>
        <dbReference type="PROSITE" id="PS50883"/>
    </source>
</evidence>
<name>A0ABY5DQJ8_9ACTN</name>
<feature type="domain" description="GGDEF" evidence="2">
    <location>
        <begin position="373"/>
        <end position="505"/>
    </location>
</feature>
<dbReference type="PROSITE" id="PS50883">
    <property type="entry name" value="EAL"/>
    <property type="match status" value="1"/>
</dbReference>
<dbReference type="Pfam" id="PF00990">
    <property type="entry name" value="GGDEF"/>
    <property type="match status" value="1"/>
</dbReference>
<dbReference type="InterPro" id="IPR043128">
    <property type="entry name" value="Rev_trsase/Diguanyl_cyclase"/>
</dbReference>
<dbReference type="CDD" id="cd01949">
    <property type="entry name" value="GGDEF"/>
    <property type="match status" value="1"/>
</dbReference>
<dbReference type="RefSeq" id="WP_254569720.1">
    <property type="nucleotide sequence ID" value="NZ_CP098502.1"/>
</dbReference>
<proteinExistence type="predicted"/>
<evidence type="ECO:0000259" key="2">
    <source>
        <dbReference type="PROSITE" id="PS50887"/>
    </source>
</evidence>
<dbReference type="SUPFAM" id="SSF55781">
    <property type="entry name" value="GAF domain-like"/>
    <property type="match status" value="2"/>
</dbReference>
<dbReference type="InterPro" id="IPR000160">
    <property type="entry name" value="GGDEF_dom"/>
</dbReference>
<gene>
    <name evidence="3" type="ORF">NBH00_16660</name>
</gene>
<feature type="domain" description="EAL" evidence="1">
    <location>
        <begin position="515"/>
        <end position="767"/>
    </location>
</feature>
<dbReference type="InterPro" id="IPR003018">
    <property type="entry name" value="GAF"/>
</dbReference>
<dbReference type="InterPro" id="IPR035919">
    <property type="entry name" value="EAL_sf"/>
</dbReference>
<dbReference type="CDD" id="cd01948">
    <property type="entry name" value="EAL"/>
    <property type="match status" value="1"/>
</dbReference>
<dbReference type="Gene3D" id="3.30.70.270">
    <property type="match status" value="1"/>
</dbReference>
<dbReference type="Gene3D" id="3.30.450.40">
    <property type="match status" value="2"/>
</dbReference>
<keyword evidence="4" id="KW-1185">Reference proteome</keyword>
<dbReference type="Proteomes" id="UP001056035">
    <property type="component" value="Chromosome"/>
</dbReference>
<dbReference type="PROSITE" id="PS50887">
    <property type="entry name" value="GGDEF"/>
    <property type="match status" value="1"/>
</dbReference>
<organism evidence="3 4">
    <name type="scientific">Paraconexibacter antarcticus</name>
    <dbReference type="NCBI Taxonomy" id="2949664"/>
    <lineage>
        <taxon>Bacteria</taxon>
        <taxon>Bacillati</taxon>
        <taxon>Actinomycetota</taxon>
        <taxon>Thermoleophilia</taxon>
        <taxon>Solirubrobacterales</taxon>
        <taxon>Paraconexibacteraceae</taxon>
        <taxon>Paraconexibacter</taxon>
    </lineage>
</organism>
<dbReference type="Pfam" id="PF00563">
    <property type="entry name" value="EAL"/>
    <property type="match status" value="1"/>
</dbReference>